<keyword evidence="2" id="KW-0472">Membrane</keyword>
<reference evidence="4" key="1">
    <citation type="submission" date="2014-03" db="EMBL/GenBank/DDBJ databases">
        <authorList>
            <person name="Aksoy S."/>
            <person name="Warren W."/>
            <person name="Wilson R.K."/>
        </authorList>
    </citation>
    <scope>NUCLEOTIDE SEQUENCE [LARGE SCALE GENOMIC DNA]</scope>
    <source>
        <strain evidence="4">IAEA</strain>
    </source>
</reference>
<accession>A0A1A9WLG0</accession>
<dbReference type="Proteomes" id="UP000091820">
    <property type="component" value="Unassembled WGS sequence"/>
</dbReference>
<keyword evidence="4" id="KW-1185">Reference proteome</keyword>
<keyword evidence="2" id="KW-0812">Transmembrane</keyword>
<protein>
    <submittedName>
        <fullName evidence="3">Uncharacterized protein</fullName>
    </submittedName>
</protein>
<dbReference type="STRING" id="37001.A0A1A9WLG0"/>
<feature type="transmembrane region" description="Helical" evidence="2">
    <location>
        <begin position="195"/>
        <end position="221"/>
    </location>
</feature>
<keyword evidence="2" id="KW-1133">Transmembrane helix</keyword>
<dbReference type="EnsemblMetazoa" id="GBRI023888-RA">
    <property type="protein sequence ID" value="GBRI023888-PA"/>
    <property type="gene ID" value="GBRI023888"/>
</dbReference>
<sequence length="226" mass="25747">MCSDIFRTYVIVSHTKMGIWTMIIENTDNNFICDCRLQWLYELKNRTRHQQLRESLEEFVCTLQEPHLYNFIEPVPTHILDLLNVGGLGGLTGISNDQFVMNTASNRKRTSKTRPLISNQRRNTNNQQHDNDVLIANHENQVDNVDILPKQPLGFKVRLFILKPGLLPCHDELSDPTELPLSRDLMDARSSNVQILPVGAATTLSVNLHLLLLLLAIICGIQITKK</sequence>
<evidence type="ECO:0000313" key="3">
    <source>
        <dbReference type="EnsemblMetazoa" id="GBRI023888-PA"/>
    </source>
</evidence>
<feature type="region of interest" description="Disordered" evidence="1">
    <location>
        <begin position="109"/>
        <end position="128"/>
    </location>
</feature>
<dbReference type="VEuPathDB" id="VectorBase:GBRI023888"/>
<proteinExistence type="predicted"/>
<reference evidence="3" key="2">
    <citation type="submission" date="2020-05" db="UniProtKB">
        <authorList>
            <consortium name="EnsemblMetazoa"/>
        </authorList>
    </citation>
    <scope>IDENTIFICATION</scope>
    <source>
        <strain evidence="3">IAEA</strain>
    </source>
</reference>
<evidence type="ECO:0000313" key="4">
    <source>
        <dbReference type="Proteomes" id="UP000091820"/>
    </source>
</evidence>
<dbReference type="AlphaFoldDB" id="A0A1A9WLG0"/>
<evidence type="ECO:0000256" key="1">
    <source>
        <dbReference type="SAM" id="MobiDB-lite"/>
    </source>
</evidence>
<evidence type="ECO:0000256" key="2">
    <source>
        <dbReference type="SAM" id="Phobius"/>
    </source>
</evidence>
<name>A0A1A9WLG0_9MUSC</name>
<feature type="compositionally biased region" description="Polar residues" evidence="1">
    <location>
        <begin position="116"/>
        <end position="128"/>
    </location>
</feature>
<organism evidence="3 4">
    <name type="scientific">Glossina brevipalpis</name>
    <dbReference type="NCBI Taxonomy" id="37001"/>
    <lineage>
        <taxon>Eukaryota</taxon>
        <taxon>Metazoa</taxon>
        <taxon>Ecdysozoa</taxon>
        <taxon>Arthropoda</taxon>
        <taxon>Hexapoda</taxon>
        <taxon>Insecta</taxon>
        <taxon>Pterygota</taxon>
        <taxon>Neoptera</taxon>
        <taxon>Endopterygota</taxon>
        <taxon>Diptera</taxon>
        <taxon>Brachycera</taxon>
        <taxon>Muscomorpha</taxon>
        <taxon>Hippoboscoidea</taxon>
        <taxon>Glossinidae</taxon>
        <taxon>Glossina</taxon>
    </lineage>
</organism>